<feature type="transmembrane region" description="Helical" evidence="1">
    <location>
        <begin position="12"/>
        <end position="35"/>
    </location>
</feature>
<name>A0ABP1ISK2_9EUKA</name>
<feature type="transmembrane region" description="Helical" evidence="1">
    <location>
        <begin position="136"/>
        <end position="160"/>
    </location>
</feature>
<sequence length="188" mass="21556">MKYFSCTHIPVRLFYSIATTAILMVFIVLSFDVFYAATTSIQSSFYVTQMQTIQKFQVHATQVSKLFHVPLQDLVLDVTNFCIYDKQAEKTRDIILFPHKSPLVKYSDNQSTMYIKTKCADQDYFETHEQIAYSKLAIGMGAGIALCMLNIAIVLLIWMLCTGWCKCSGIEKQQEQMKEMNALLENKV</sequence>
<evidence type="ECO:0000313" key="2">
    <source>
        <dbReference type="EMBL" id="CAL6022752.1"/>
    </source>
</evidence>
<comment type="caution">
    <text evidence="2">The sequence shown here is derived from an EMBL/GenBank/DDBJ whole genome shotgun (WGS) entry which is preliminary data.</text>
</comment>
<protein>
    <submittedName>
        <fullName evidence="2">Hypothetical_protein</fullName>
    </submittedName>
</protein>
<keyword evidence="1" id="KW-0472">Membrane</keyword>
<reference evidence="2 3" key="1">
    <citation type="submission" date="2024-07" db="EMBL/GenBank/DDBJ databases">
        <authorList>
            <person name="Akdeniz Z."/>
        </authorList>
    </citation>
    <scope>NUCLEOTIDE SEQUENCE [LARGE SCALE GENOMIC DNA]</scope>
</reference>
<dbReference type="Proteomes" id="UP001642409">
    <property type="component" value="Unassembled WGS sequence"/>
</dbReference>
<accession>A0ABP1ISK2</accession>
<keyword evidence="1" id="KW-0812">Transmembrane</keyword>
<keyword evidence="1" id="KW-1133">Transmembrane helix</keyword>
<proteinExistence type="predicted"/>
<keyword evidence="3" id="KW-1185">Reference proteome</keyword>
<evidence type="ECO:0000256" key="1">
    <source>
        <dbReference type="SAM" id="Phobius"/>
    </source>
</evidence>
<dbReference type="EMBL" id="CAXDID020000092">
    <property type="protein sequence ID" value="CAL6022752.1"/>
    <property type="molecule type" value="Genomic_DNA"/>
</dbReference>
<gene>
    <name evidence="2" type="ORF">HINF_LOCUS28795</name>
</gene>
<evidence type="ECO:0000313" key="3">
    <source>
        <dbReference type="Proteomes" id="UP001642409"/>
    </source>
</evidence>
<organism evidence="2 3">
    <name type="scientific">Hexamita inflata</name>
    <dbReference type="NCBI Taxonomy" id="28002"/>
    <lineage>
        <taxon>Eukaryota</taxon>
        <taxon>Metamonada</taxon>
        <taxon>Diplomonadida</taxon>
        <taxon>Hexamitidae</taxon>
        <taxon>Hexamitinae</taxon>
        <taxon>Hexamita</taxon>
    </lineage>
</organism>